<evidence type="ECO:0008006" key="3">
    <source>
        <dbReference type="Google" id="ProtNLM"/>
    </source>
</evidence>
<sequence length="235" mass="26210">MTAAERHADWDIYLLAGVASTLTLFRSCKLELERRFQETGHAPVIRELFPYGDHTQKLTRQIIEVRGDLSRLSGAGRNGGRAAAAQVREHSTGRPVLLIGHSGGGVAAYQAAVMLHDEGIIPDYRIVQVGSPKVPIRIHDRMRVSYYSAIDEQGTLRDPITRIGSWGGWSRSRFGLWYWNRLKYAPGHVGNITLLGGHPHYFRSDAAYVHPDRGSNLSVTLDSVWDKVVEVISNK</sequence>
<reference evidence="1 2" key="1">
    <citation type="submission" date="2024-09" db="EMBL/GenBank/DDBJ databases">
        <authorList>
            <person name="Sun Q."/>
            <person name="Mori K."/>
        </authorList>
    </citation>
    <scope>NUCLEOTIDE SEQUENCE [LARGE SCALE GENOMIC DNA]</scope>
    <source>
        <strain evidence="1 2">CCM 4839</strain>
    </source>
</reference>
<dbReference type="Gene3D" id="3.40.50.1820">
    <property type="entry name" value="alpha/beta hydrolase"/>
    <property type="match status" value="1"/>
</dbReference>
<dbReference type="RefSeq" id="WP_204815915.1">
    <property type="nucleotide sequence ID" value="NZ_JANHOF010000001.1"/>
</dbReference>
<accession>A0ABV6JFN6</accession>
<dbReference type="SUPFAM" id="SSF53474">
    <property type="entry name" value="alpha/beta-Hydrolases"/>
    <property type="match status" value="1"/>
</dbReference>
<evidence type="ECO:0000313" key="2">
    <source>
        <dbReference type="Proteomes" id="UP001589818"/>
    </source>
</evidence>
<dbReference type="Proteomes" id="UP001589818">
    <property type="component" value="Unassembled WGS sequence"/>
</dbReference>
<comment type="caution">
    <text evidence="1">The sequence shown here is derived from an EMBL/GenBank/DDBJ whole genome shotgun (WGS) entry which is preliminary data.</text>
</comment>
<proteinExistence type="predicted"/>
<organism evidence="1 2">
    <name type="scientific">Paenibacillus mendelii</name>
    <dbReference type="NCBI Taxonomy" id="206163"/>
    <lineage>
        <taxon>Bacteria</taxon>
        <taxon>Bacillati</taxon>
        <taxon>Bacillota</taxon>
        <taxon>Bacilli</taxon>
        <taxon>Bacillales</taxon>
        <taxon>Paenibacillaceae</taxon>
        <taxon>Paenibacillus</taxon>
    </lineage>
</organism>
<protein>
    <recommendedName>
        <fullName evidence="3">Fungal lipase-like domain-containing protein</fullName>
    </recommendedName>
</protein>
<name>A0ABV6JFN6_9BACL</name>
<evidence type="ECO:0000313" key="1">
    <source>
        <dbReference type="EMBL" id="MFC0394745.1"/>
    </source>
</evidence>
<gene>
    <name evidence="1" type="ORF">ACFFJ8_25710</name>
</gene>
<dbReference type="EMBL" id="JBHLVF010000041">
    <property type="protein sequence ID" value="MFC0394745.1"/>
    <property type="molecule type" value="Genomic_DNA"/>
</dbReference>
<dbReference type="InterPro" id="IPR029058">
    <property type="entry name" value="AB_hydrolase_fold"/>
</dbReference>
<keyword evidence="2" id="KW-1185">Reference proteome</keyword>